<proteinExistence type="predicted"/>
<accession>A0A7J7KYM7</accession>
<organism evidence="2 3">
    <name type="scientific">Kingdonia uniflora</name>
    <dbReference type="NCBI Taxonomy" id="39325"/>
    <lineage>
        <taxon>Eukaryota</taxon>
        <taxon>Viridiplantae</taxon>
        <taxon>Streptophyta</taxon>
        <taxon>Embryophyta</taxon>
        <taxon>Tracheophyta</taxon>
        <taxon>Spermatophyta</taxon>
        <taxon>Magnoliopsida</taxon>
        <taxon>Ranunculales</taxon>
        <taxon>Circaeasteraceae</taxon>
        <taxon>Kingdonia</taxon>
    </lineage>
</organism>
<evidence type="ECO:0000256" key="1">
    <source>
        <dbReference type="SAM" id="Phobius"/>
    </source>
</evidence>
<name>A0A7J7KYM7_9MAGN</name>
<keyword evidence="3" id="KW-1185">Reference proteome</keyword>
<protein>
    <submittedName>
        <fullName evidence="2">Uncharacterized protein</fullName>
    </submittedName>
</protein>
<keyword evidence="1" id="KW-1133">Transmembrane helix</keyword>
<sequence>MNQNTILRSKQAVSGVIIVILAMLKWEFFLYQEKVYKSRVVEPIRLFLSCLIFA</sequence>
<reference evidence="2 3" key="1">
    <citation type="journal article" date="2020" name="IScience">
        <title>Genome Sequencing of the Endangered Kingdonia uniflora (Circaeasteraceae, Ranunculales) Reveals Potential Mechanisms of Evolutionary Specialization.</title>
        <authorList>
            <person name="Sun Y."/>
            <person name="Deng T."/>
            <person name="Zhang A."/>
            <person name="Moore M.J."/>
            <person name="Landis J.B."/>
            <person name="Lin N."/>
            <person name="Zhang H."/>
            <person name="Zhang X."/>
            <person name="Huang J."/>
            <person name="Zhang X."/>
            <person name="Sun H."/>
            <person name="Wang H."/>
        </authorList>
    </citation>
    <scope>NUCLEOTIDE SEQUENCE [LARGE SCALE GENOMIC DNA]</scope>
    <source>
        <strain evidence="2">TB1705</strain>
        <tissue evidence="2">Leaf</tissue>
    </source>
</reference>
<comment type="caution">
    <text evidence="2">The sequence shown here is derived from an EMBL/GenBank/DDBJ whole genome shotgun (WGS) entry which is preliminary data.</text>
</comment>
<keyword evidence="1" id="KW-0812">Transmembrane</keyword>
<gene>
    <name evidence="2" type="ORF">GIB67_015324</name>
</gene>
<dbReference type="EMBL" id="JACGCM010002784">
    <property type="protein sequence ID" value="KAF6135471.1"/>
    <property type="molecule type" value="Genomic_DNA"/>
</dbReference>
<evidence type="ECO:0000313" key="3">
    <source>
        <dbReference type="Proteomes" id="UP000541444"/>
    </source>
</evidence>
<feature type="transmembrane region" description="Helical" evidence="1">
    <location>
        <begin position="12"/>
        <end position="31"/>
    </location>
</feature>
<dbReference type="AlphaFoldDB" id="A0A7J7KYM7"/>
<dbReference type="Proteomes" id="UP000541444">
    <property type="component" value="Unassembled WGS sequence"/>
</dbReference>
<evidence type="ECO:0000313" key="2">
    <source>
        <dbReference type="EMBL" id="KAF6135471.1"/>
    </source>
</evidence>
<keyword evidence="1" id="KW-0472">Membrane</keyword>